<dbReference type="Pfam" id="PF13525">
    <property type="entry name" value="YfiO"/>
    <property type="match status" value="1"/>
</dbReference>
<feature type="coiled-coil region" evidence="3">
    <location>
        <begin position="32"/>
        <end position="131"/>
    </location>
</feature>
<dbReference type="InterPro" id="IPR019734">
    <property type="entry name" value="TPR_rpt"/>
</dbReference>
<dbReference type="HAMAP" id="MF_02066">
    <property type="entry name" value="CpoB"/>
    <property type="match status" value="1"/>
</dbReference>
<dbReference type="KEGG" id="cthi:THC_1572"/>
<keyword evidence="8" id="KW-1185">Reference proteome</keyword>
<proteinExistence type="inferred from homology"/>
<protein>
    <recommendedName>
        <fullName evidence="6">Outer membrane lipoprotein BamD-like domain-containing protein</fullName>
    </recommendedName>
</protein>
<dbReference type="GO" id="GO:0051301">
    <property type="term" value="P:cell division"/>
    <property type="evidence" value="ECO:0007669"/>
    <property type="project" value="InterPro"/>
</dbReference>
<dbReference type="PROSITE" id="PS50005">
    <property type="entry name" value="TPR"/>
    <property type="match status" value="1"/>
</dbReference>
<evidence type="ECO:0000256" key="2">
    <source>
        <dbReference type="PROSITE-ProRule" id="PRU00339"/>
    </source>
</evidence>
<feature type="domain" description="Outer membrane lipoprotein BamD-like" evidence="6">
    <location>
        <begin position="184"/>
        <end position="305"/>
    </location>
</feature>
<dbReference type="Proteomes" id="UP000068196">
    <property type="component" value="Chromosome"/>
</dbReference>
<evidence type="ECO:0000313" key="7">
    <source>
        <dbReference type="EMBL" id="BAU23936.1"/>
    </source>
</evidence>
<evidence type="ECO:0000313" key="8">
    <source>
        <dbReference type="Proteomes" id="UP000068196"/>
    </source>
</evidence>
<name>A0A0U5B788_9BACT</name>
<evidence type="ECO:0000256" key="1">
    <source>
        <dbReference type="ARBA" id="ARBA00022729"/>
    </source>
</evidence>
<feature type="signal peptide" evidence="5">
    <location>
        <begin position="1"/>
        <end position="21"/>
    </location>
</feature>
<dbReference type="Gene3D" id="1.25.40.10">
    <property type="entry name" value="Tetratricopeptide repeat domain"/>
    <property type="match status" value="1"/>
</dbReference>
<feature type="compositionally biased region" description="Polar residues" evidence="4">
    <location>
        <begin position="149"/>
        <end position="181"/>
    </location>
</feature>
<gene>
    <name evidence="7" type="ORF">THC_1572</name>
</gene>
<evidence type="ECO:0000259" key="6">
    <source>
        <dbReference type="Pfam" id="PF13525"/>
    </source>
</evidence>
<dbReference type="SUPFAM" id="SSF48452">
    <property type="entry name" value="TPR-like"/>
    <property type="match status" value="1"/>
</dbReference>
<feature type="region of interest" description="Disordered" evidence="4">
    <location>
        <begin position="149"/>
        <end position="183"/>
    </location>
</feature>
<dbReference type="InterPro" id="IPR039565">
    <property type="entry name" value="BamD-like"/>
</dbReference>
<dbReference type="InterPro" id="IPR034706">
    <property type="entry name" value="CpoB"/>
</dbReference>
<dbReference type="PATRIC" id="fig|1653476.3.peg.1634"/>
<reference evidence="7 8" key="1">
    <citation type="journal article" date="2016" name="Int. J. Syst. Evol. Microbiol.">
        <title>Caldimicrobium thiodismutans sp. nov., a sulfur-disproportionating bacterium isolated from a hot spring, and emended description of the genus Caldimicrobium.</title>
        <authorList>
            <person name="Kojima H."/>
            <person name="Umezawa K."/>
            <person name="Fukui M."/>
        </authorList>
    </citation>
    <scope>NUCLEOTIDE SEQUENCE [LARGE SCALE GENOMIC DNA]</scope>
    <source>
        <strain evidence="7 8">TF1</strain>
    </source>
</reference>
<organism evidence="7 8">
    <name type="scientific">Caldimicrobium thiodismutans</name>
    <dbReference type="NCBI Taxonomy" id="1653476"/>
    <lineage>
        <taxon>Bacteria</taxon>
        <taxon>Pseudomonadati</taxon>
        <taxon>Thermodesulfobacteriota</taxon>
        <taxon>Thermodesulfobacteria</taxon>
        <taxon>Thermodesulfobacteriales</taxon>
        <taxon>Thermodesulfobacteriaceae</taxon>
        <taxon>Caldimicrobium</taxon>
    </lineage>
</organism>
<evidence type="ECO:0000256" key="5">
    <source>
        <dbReference type="SAM" id="SignalP"/>
    </source>
</evidence>
<evidence type="ECO:0000256" key="3">
    <source>
        <dbReference type="SAM" id="Coils"/>
    </source>
</evidence>
<dbReference type="EMBL" id="AP014945">
    <property type="protein sequence ID" value="BAU23936.1"/>
    <property type="molecule type" value="Genomic_DNA"/>
</dbReference>
<keyword evidence="3" id="KW-0175">Coiled coil</keyword>
<dbReference type="AlphaFoldDB" id="A0A0U5B788"/>
<dbReference type="PROSITE" id="PS51257">
    <property type="entry name" value="PROKAR_LIPOPROTEIN"/>
    <property type="match status" value="1"/>
</dbReference>
<evidence type="ECO:0000256" key="4">
    <source>
        <dbReference type="SAM" id="MobiDB-lite"/>
    </source>
</evidence>
<keyword evidence="2" id="KW-0802">TPR repeat</keyword>
<reference evidence="8" key="2">
    <citation type="journal article" date="2016" name="Int. J. Syst. Evol. Microbiol.">
        <title>Caldimicrobium thiodismutans sp. nov., a sulfur-disproportionating bacterium isolated from a hot spring.</title>
        <authorList>
            <person name="Kojima H."/>
            <person name="Umezawa K."/>
            <person name="Fukui M."/>
        </authorList>
    </citation>
    <scope>NUCLEOTIDE SEQUENCE [LARGE SCALE GENOMIC DNA]</scope>
    <source>
        <strain evidence="8">TF1</strain>
    </source>
</reference>
<feature type="repeat" description="TPR" evidence="2">
    <location>
        <begin position="222"/>
        <end position="255"/>
    </location>
</feature>
<accession>A0A0U5B788</accession>
<sequence length="306" mass="35539">MKKFYFLISALFALSGCVAMQDDEVSTLKIKVLNLETRSQTQEKRMAEIEERMDKLEKRLSQEFSQRFLEAQSKVLSDLEDTKRDLTALQTKVEEFQFQKEAESKTQRKNLEDLLTRLEALELKMKEFEKKQTSFSNVTQPQALLNQTNQPQNATLSHPSPSVEKTPSNQTGDNKTISSQPPLKEEDLYQKAYSLYEKGDLKGARSLWNEYLRRFPKGKWIGQTYFYIGETYFKEKEYEAAILEYQKLIEMPGANPLKPKAMLRQAESFVALKDKKAAEILYKKIIQLYPGTKEAKEAKEKLSKLK</sequence>
<dbReference type="InterPro" id="IPR011990">
    <property type="entry name" value="TPR-like_helical_dom_sf"/>
</dbReference>
<feature type="chain" id="PRO_5006855065" description="Outer membrane lipoprotein BamD-like domain-containing protein" evidence="5">
    <location>
        <begin position="22"/>
        <end position="306"/>
    </location>
</feature>
<dbReference type="RefSeq" id="WP_068515764.1">
    <property type="nucleotide sequence ID" value="NZ_AP014945.1"/>
</dbReference>
<keyword evidence="1 5" id="KW-0732">Signal</keyword>
<dbReference type="SMART" id="SM00028">
    <property type="entry name" value="TPR"/>
    <property type="match status" value="3"/>
</dbReference>
<dbReference type="STRING" id="1653476.THC_1572"/>